<accession>A0A7Y7U509</accession>
<feature type="region of interest" description="Disordered" evidence="1">
    <location>
        <begin position="20"/>
        <end position="54"/>
    </location>
</feature>
<dbReference type="EMBL" id="JABKAU010000012">
    <property type="protein sequence ID" value="NVO31261.1"/>
    <property type="molecule type" value="Genomic_DNA"/>
</dbReference>
<evidence type="ECO:0000256" key="1">
    <source>
        <dbReference type="SAM" id="MobiDB-lite"/>
    </source>
</evidence>
<name>A0A7Y7U509_9BACT</name>
<feature type="compositionally biased region" description="Polar residues" evidence="1">
    <location>
        <begin position="42"/>
        <end position="54"/>
    </location>
</feature>
<reference evidence="2 3" key="1">
    <citation type="submission" date="2020-05" db="EMBL/GenBank/DDBJ databases">
        <title>Hymenobacter terrestris sp. nov. and Hymenobacter lapidiphilus sp. nov., isolated from regoliths in Antarctica.</title>
        <authorList>
            <person name="Sedlacek I."/>
            <person name="Pantucek R."/>
            <person name="Zeman M."/>
            <person name="Holochova P."/>
            <person name="Kralova S."/>
            <person name="Stankova E."/>
            <person name="Sedo O."/>
            <person name="Micenkova L."/>
            <person name="Svec P."/>
            <person name="Gupta V."/>
            <person name="Sood U."/>
            <person name="Korpole U.S."/>
            <person name="Lal R."/>
        </authorList>
    </citation>
    <scope>NUCLEOTIDE SEQUENCE [LARGE SCALE GENOMIC DNA]</scope>
    <source>
        <strain evidence="2 3">P5342</strain>
    </source>
</reference>
<dbReference type="Proteomes" id="UP000565521">
    <property type="component" value="Unassembled WGS sequence"/>
</dbReference>
<dbReference type="PROSITE" id="PS51257">
    <property type="entry name" value="PROKAR_LIPOPROTEIN"/>
    <property type="match status" value="1"/>
</dbReference>
<evidence type="ECO:0000313" key="2">
    <source>
        <dbReference type="EMBL" id="NVO31261.1"/>
    </source>
</evidence>
<protein>
    <submittedName>
        <fullName evidence="2">Uncharacterized protein</fullName>
    </submittedName>
</protein>
<sequence length="54" mass="5980">MKYILLLAGFALLSSCTLTPRRGKSSQLAPEREMMHPGKFPSDSTQPMSPDSLR</sequence>
<evidence type="ECO:0000313" key="3">
    <source>
        <dbReference type="Proteomes" id="UP000565521"/>
    </source>
</evidence>
<proteinExistence type="predicted"/>
<dbReference type="AlphaFoldDB" id="A0A7Y7U509"/>
<gene>
    <name evidence="2" type="ORF">HW554_08590</name>
</gene>
<dbReference type="RefSeq" id="WP_176908171.1">
    <property type="nucleotide sequence ID" value="NZ_JABKAU010000012.1"/>
</dbReference>
<comment type="caution">
    <text evidence="2">The sequence shown here is derived from an EMBL/GenBank/DDBJ whole genome shotgun (WGS) entry which is preliminary data.</text>
</comment>
<keyword evidence="3" id="KW-1185">Reference proteome</keyword>
<organism evidence="2 3">
    <name type="scientific">Hymenobacter lapidiphilus</name>
    <dbReference type="NCBI Taxonomy" id="2608003"/>
    <lineage>
        <taxon>Bacteria</taxon>
        <taxon>Pseudomonadati</taxon>
        <taxon>Bacteroidota</taxon>
        <taxon>Cytophagia</taxon>
        <taxon>Cytophagales</taxon>
        <taxon>Hymenobacteraceae</taxon>
        <taxon>Hymenobacter</taxon>
    </lineage>
</organism>